<feature type="compositionally biased region" description="Basic and acidic residues" evidence="1">
    <location>
        <begin position="1"/>
        <end position="12"/>
    </location>
</feature>
<gene>
    <name evidence="2" type="ordered locus">PSPTO_5088</name>
</gene>
<dbReference type="EMBL" id="AE016853">
    <property type="protein sequence ID" value="AAO58515.1"/>
    <property type="molecule type" value="Genomic_DNA"/>
</dbReference>
<organism evidence="2 3">
    <name type="scientific">Pseudomonas syringae pv. tomato (strain ATCC BAA-871 / DC3000)</name>
    <dbReference type="NCBI Taxonomy" id="223283"/>
    <lineage>
        <taxon>Bacteria</taxon>
        <taxon>Pseudomonadati</taxon>
        <taxon>Pseudomonadota</taxon>
        <taxon>Gammaproteobacteria</taxon>
        <taxon>Pseudomonadales</taxon>
        <taxon>Pseudomonadaceae</taxon>
        <taxon>Pseudomonas</taxon>
    </lineage>
</organism>
<dbReference type="Proteomes" id="UP000002515">
    <property type="component" value="Chromosome"/>
</dbReference>
<evidence type="ECO:0000313" key="3">
    <source>
        <dbReference type="Proteomes" id="UP000002515"/>
    </source>
</evidence>
<name>Q87V53_PSESM</name>
<evidence type="ECO:0000256" key="1">
    <source>
        <dbReference type="SAM" id="MobiDB-lite"/>
    </source>
</evidence>
<dbReference type="STRING" id="223283.PSPTO_5088"/>
<reference evidence="2 3" key="1">
    <citation type="journal article" date="2003" name="Proc. Natl. Acad. Sci. U.S.A.">
        <title>The complete genome sequence of the Arabidopsis and tomato pathogen Pseudomonas syringae pv. tomato DC3000.</title>
        <authorList>
            <person name="Buell C.R."/>
            <person name="Joardar V."/>
            <person name="Lindeberg M."/>
            <person name="Selengut J."/>
            <person name="Paulsen I.T."/>
            <person name="Gwinn M.L."/>
            <person name="Dodson R.J."/>
            <person name="Deboy R.T."/>
            <person name="Durkin A.S."/>
            <person name="Kolonay J.F."/>
            <person name="Madupu R."/>
            <person name="Daugherty S."/>
            <person name="Brinkac L."/>
            <person name="Beanan M.J."/>
            <person name="Haft D.H."/>
            <person name="Nelson W.C."/>
            <person name="Davidsen T."/>
            <person name="Zafar N."/>
            <person name="Zhou L."/>
            <person name="Liu J."/>
            <person name="Yuan Q."/>
            <person name="Khouri H."/>
            <person name="Fedorova N."/>
            <person name="Tran B."/>
            <person name="Russell D."/>
            <person name="Berry K."/>
            <person name="Utterback T."/>
            <person name="Van Aken S.E."/>
            <person name="Feldblyum T.V."/>
            <person name="D'Ascenzo M."/>
            <person name="Deng W.L."/>
            <person name="Ramos A.R."/>
            <person name="Alfano J.R."/>
            <person name="Cartinhour S."/>
            <person name="Chatterjee A.K."/>
            <person name="Delaney T.P."/>
            <person name="Lazarowitz S.G."/>
            <person name="Martin G.B."/>
            <person name="Schneider D.J."/>
            <person name="Tang X."/>
            <person name="Bender C.L."/>
            <person name="White O."/>
            <person name="Fraser C.M."/>
            <person name="Collmer A."/>
        </authorList>
    </citation>
    <scope>NUCLEOTIDE SEQUENCE [LARGE SCALE GENOMIC DNA]</scope>
    <source>
        <strain evidence="3">ATCC BAA-871 / DC3000</strain>
    </source>
</reference>
<sequence length="33" mass="3935">MLRSPAKNDRIPHRYSSRNDPSRCLIDACRYRS</sequence>
<keyword evidence="3" id="KW-1185">Reference proteome</keyword>
<proteinExistence type="predicted"/>
<dbReference type="HOGENOM" id="CLU_3383372_0_0_6"/>
<protein>
    <submittedName>
        <fullName evidence="2">Uncharacterized protein</fullName>
    </submittedName>
</protein>
<dbReference type="KEGG" id="pst:PSPTO_5088"/>
<feature type="region of interest" description="Disordered" evidence="1">
    <location>
        <begin position="1"/>
        <end position="21"/>
    </location>
</feature>
<dbReference type="AlphaFoldDB" id="Q87V53"/>
<accession>Q87V53</accession>
<evidence type="ECO:0000313" key="2">
    <source>
        <dbReference type="EMBL" id="AAO58515.1"/>
    </source>
</evidence>